<organism evidence="2 3">
    <name type="scientific">Platysternon megacephalum</name>
    <name type="common">big-headed turtle</name>
    <dbReference type="NCBI Taxonomy" id="55544"/>
    <lineage>
        <taxon>Eukaryota</taxon>
        <taxon>Metazoa</taxon>
        <taxon>Chordata</taxon>
        <taxon>Craniata</taxon>
        <taxon>Vertebrata</taxon>
        <taxon>Euteleostomi</taxon>
        <taxon>Archelosauria</taxon>
        <taxon>Testudinata</taxon>
        <taxon>Testudines</taxon>
        <taxon>Cryptodira</taxon>
        <taxon>Durocryptodira</taxon>
        <taxon>Testudinoidea</taxon>
        <taxon>Platysternidae</taxon>
        <taxon>Platysternon</taxon>
    </lineage>
</organism>
<dbReference type="EMBL" id="QXTE01000188">
    <property type="protein sequence ID" value="TFK02461.1"/>
    <property type="molecule type" value="Genomic_DNA"/>
</dbReference>
<name>A0A4D9DWV2_9SAUR</name>
<gene>
    <name evidence="2" type="ORF">DR999_PMT15226</name>
</gene>
<evidence type="ECO:0000313" key="2">
    <source>
        <dbReference type="EMBL" id="TFK02461.1"/>
    </source>
</evidence>
<keyword evidence="2" id="KW-0689">Ribosomal protein</keyword>
<comment type="caution">
    <text evidence="2">The sequence shown here is derived from an EMBL/GenBank/DDBJ whole genome shotgun (WGS) entry which is preliminary data.</text>
</comment>
<keyword evidence="2" id="KW-0687">Ribonucleoprotein</keyword>
<sequence>MEATQGNPPGDYGSWAFSPTIPIGKFQSIPEGILNPPEGTAPWSCAGQCGIGAQCTQYLVCADTKAIHQLILRWFNSQVQTRPEMVPVLDSSSRTCVSASRGCGEALLVTQVQRAPSADPQLQTVPSFCGTQDSTTAMSLSSPASPWPLPKRTASPLQEP</sequence>
<reference evidence="2 3" key="2">
    <citation type="submission" date="2019-04" db="EMBL/GenBank/DDBJ databases">
        <title>The genome sequence of big-headed turtle.</title>
        <authorList>
            <person name="Gong S."/>
        </authorList>
    </citation>
    <scope>NUCLEOTIDE SEQUENCE [LARGE SCALE GENOMIC DNA]</scope>
    <source>
        <strain evidence="2">DO16091913</strain>
        <tissue evidence="2">Muscle</tissue>
    </source>
</reference>
<dbReference type="Proteomes" id="UP000297703">
    <property type="component" value="Unassembled WGS sequence"/>
</dbReference>
<proteinExistence type="predicted"/>
<dbReference type="AlphaFoldDB" id="A0A4D9DWV2"/>
<protein>
    <submittedName>
        <fullName evidence="2">39S ribosomal protein L49, mitochondrial</fullName>
    </submittedName>
</protein>
<feature type="region of interest" description="Disordered" evidence="1">
    <location>
        <begin position="134"/>
        <end position="160"/>
    </location>
</feature>
<keyword evidence="3" id="KW-1185">Reference proteome</keyword>
<reference evidence="2 3" key="1">
    <citation type="submission" date="2019-04" db="EMBL/GenBank/DDBJ databases">
        <title>Draft genome of the big-headed turtle Platysternon megacephalum.</title>
        <authorList>
            <person name="Gong S."/>
        </authorList>
    </citation>
    <scope>NUCLEOTIDE SEQUENCE [LARGE SCALE GENOMIC DNA]</scope>
    <source>
        <strain evidence="2">DO16091913</strain>
        <tissue evidence="2">Muscle</tissue>
    </source>
</reference>
<dbReference type="GO" id="GO:0005840">
    <property type="term" value="C:ribosome"/>
    <property type="evidence" value="ECO:0007669"/>
    <property type="project" value="UniProtKB-KW"/>
</dbReference>
<accession>A0A4D9DWV2</accession>
<evidence type="ECO:0000256" key="1">
    <source>
        <dbReference type="SAM" id="MobiDB-lite"/>
    </source>
</evidence>
<evidence type="ECO:0000313" key="3">
    <source>
        <dbReference type="Proteomes" id="UP000297703"/>
    </source>
</evidence>